<evidence type="ECO:0000259" key="4">
    <source>
        <dbReference type="Pfam" id="PF21674"/>
    </source>
</evidence>
<dbReference type="Pfam" id="PF21674">
    <property type="entry name" value="CCDC22_N"/>
    <property type="match status" value="1"/>
</dbReference>
<dbReference type="PANTHER" id="PTHR15668">
    <property type="entry name" value="JM1 PROTEIN"/>
    <property type="match status" value="1"/>
</dbReference>
<comment type="caution">
    <text evidence="5">The sequence shown here is derived from an EMBL/GenBank/DDBJ whole genome shotgun (WGS) entry which is preliminary data.</text>
</comment>
<comment type="similarity">
    <text evidence="1">Belongs to the CCDC22 family.</text>
</comment>
<proteinExistence type="inferred from homology"/>
<dbReference type="GO" id="GO:2000060">
    <property type="term" value="P:positive regulation of ubiquitin-dependent protein catabolic process"/>
    <property type="evidence" value="ECO:0007669"/>
    <property type="project" value="TreeGrafter"/>
</dbReference>
<dbReference type="InterPro" id="IPR048349">
    <property type="entry name" value="CCDC22_N"/>
</dbReference>
<name>A0A9Q1H1D2_HOLLE</name>
<reference evidence="5" key="1">
    <citation type="submission" date="2021-10" db="EMBL/GenBank/DDBJ databases">
        <title>Tropical sea cucumber genome reveals ecological adaptation and Cuvierian tubules defense mechanism.</title>
        <authorList>
            <person name="Chen T."/>
        </authorList>
    </citation>
    <scope>NUCLEOTIDE SEQUENCE</scope>
    <source>
        <strain evidence="5">Nanhai2018</strain>
        <tissue evidence="5">Muscle</tissue>
    </source>
</reference>
<dbReference type="PANTHER" id="PTHR15668:SF4">
    <property type="entry name" value="COILED-COIL DOMAIN-CONTAINING PROTEIN 22"/>
    <property type="match status" value="1"/>
</dbReference>
<gene>
    <name evidence="5" type="ORF">HOLleu_30689</name>
</gene>
<accession>A0A9Q1H1D2</accession>
<feature type="coiled-coil region" evidence="2">
    <location>
        <begin position="327"/>
        <end position="480"/>
    </location>
</feature>
<dbReference type="Pfam" id="PF05667">
    <property type="entry name" value="CCDC22_CC"/>
    <property type="match status" value="1"/>
</dbReference>
<sequence>MEEVDKIIIHTCRQIGCDLDEDVFSLKEFSTALVIEAVVRCLRVIDPSINLAHQLPPGMSARYRLGTDLANACVNLGWRGEIGYQTFLYSNDADIRRILMFLIEKLPKETATSTSEPLGKIALLKRRISSELSQRLNQPWLPPVCKKRGIRWTSSENWQREGTIASHCYHSEYLTIPEGLGDFSREIGEDVKEYYMRHLQPVNLQPTHSKYTAPSLMERNADRLTTAQEWETEWNTLGLQSRLSEKDYRARKADRLQKRISSQIQESLKQSESSSSAVSDLLQVIGASSEQRDKGKGSRFTHTEKLQFAKDDDKLASEMAIGEGPKVSSEEEIRQQQEDEVNALRDQLQELTTQVEKMEIDMKKFKAGMTEMEENQKQVEAQNVESQEMYKVKKKTMDLLPDADNNIAQLQAVVDASTQRLQSLHQQWEEHRTPLIEEYEKLQKETENQVDESQKKVEDIRALREKMKEVAEETKGKEEIHKQLVEDYKKMTRDLNRSAYTRRIMEIVGNIRKQKEDIEKVLIETKGLQKEINQASGKLSRTFTATDELIFKDAKKDESVRKAYKLLASLHESFDEVIKMVEDTGSIVREIRDLEDQVDKELTKKTGANLEKISSDLKQMKTENHGLVAKVKGK</sequence>
<dbReference type="EMBL" id="JAIZAY010000015">
    <property type="protein sequence ID" value="KAJ8028456.1"/>
    <property type="molecule type" value="Genomic_DNA"/>
</dbReference>
<evidence type="ECO:0000313" key="5">
    <source>
        <dbReference type="EMBL" id="KAJ8028456.1"/>
    </source>
</evidence>
<keyword evidence="2" id="KW-0175">Coiled coil</keyword>
<evidence type="ECO:0000259" key="3">
    <source>
        <dbReference type="Pfam" id="PF05667"/>
    </source>
</evidence>
<dbReference type="InterPro" id="IPR048348">
    <property type="entry name" value="CCDC22_CC"/>
</dbReference>
<dbReference type="InterPro" id="IPR008530">
    <property type="entry name" value="CCDC22"/>
</dbReference>
<organism evidence="5 6">
    <name type="scientific">Holothuria leucospilota</name>
    <name type="common">Black long sea cucumber</name>
    <name type="synonym">Mertensiothuria leucospilota</name>
    <dbReference type="NCBI Taxonomy" id="206669"/>
    <lineage>
        <taxon>Eukaryota</taxon>
        <taxon>Metazoa</taxon>
        <taxon>Echinodermata</taxon>
        <taxon>Eleutherozoa</taxon>
        <taxon>Echinozoa</taxon>
        <taxon>Holothuroidea</taxon>
        <taxon>Aspidochirotacea</taxon>
        <taxon>Aspidochirotida</taxon>
        <taxon>Holothuriidae</taxon>
        <taxon>Holothuria</taxon>
    </lineage>
</organism>
<protein>
    <submittedName>
        <fullName evidence="5">Coiled-coil domain-containing protein 22-like</fullName>
    </submittedName>
</protein>
<evidence type="ECO:0000313" key="6">
    <source>
        <dbReference type="Proteomes" id="UP001152320"/>
    </source>
</evidence>
<feature type="domain" description="CCDC22 N-terminal" evidence="4">
    <location>
        <begin position="1"/>
        <end position="107"/>
    </location>
</feature>
<evidence type="ECO:0000256" key="2">
    <source>
        <dbReference type="SAM" id="Coils"/>
    </source>
</evidence>
<feature type="domain" description="CCDC22 coiled-coil" evidence="3">
    <location>
        <begin position="126"/>
        <end position="604"/>
    </location>
</feature>
<dbReference type="GO" id="GO:0097602">
    <property type="term" value="F:cullin family protein binding"/>
    <property type="evidence" value="ECO:0007669"/>
    <property type="project" value="TreeGrafter"/>
</dbReference>
<evidence type="ECO:0000256" key="1">
    <source>
        <dbReference type="ARBA" id="ARBA00006438"/>
    </source>
</evidence>
<dbReference type="Proteomes" id="UP001152320">
    <property type="component" value="Chromosome 15"/>
</dbReference>
<keyword evidence="6" id="KW-1185">Reference proteome</keyword>
<dbReference type="OrthoDB" id="10266736at2759"/>
<dbReference type="AlphaFoldDB" id="A0A9Q1H1D2"/>